<evidence type="ECO:0000256" key="3">
    <source>
        <dbReference type="ARBA" id="ARBA00022679"/>
    </source>
</evidence>
<accession>A0A023BY85</accession>
<dbReference type="Pfam" id="PF01098">
    <property type="entry name" value="FTSW_RODA_SPOVE"/>
    <property type="match status" value="1"/>
</dbReference>
<proteinExistence type="inferred from homology"/>
<feature type="transmembrane region" description="Helical" evidence="16">
    <location>
        <begin position="173"/>
        <end position="190"/>
    </location>
</feature>
<comment type="subcellular location">
    <subcellularLocation>
        <location evidence="1">Membrane</location>
        <topology evidence="1">Multi-pass membrane protein</topology>
    </subcellularLocation>
</comment>
<evidence type="ECO:0000256" key="2">
    <source>
        <dbReference type="ARBA" id="ARBA00022676"/>
    </source>
</evidence>
<dbReference type="STRING" id="1317122.ATO12_12560"/>
<dbReference type="AlphaFoldDB" id="A0A023BY85"/>
<feature type="transmembrane region" description="Helical" evidence="16">
    <location>
        <begin position="116"/>
        <end position="137"/>
    </location>
</feature>
<sequence length="401" mass="44146">MTKVLANIKGDKAIWAVAALLALFSFLPVYSASSNLAYLYGGDGDTFRFLIKHFAHLVLGFLIMYGVHKIPHHYFKGLSIIMIPMVIVLLLITLAQNTTGGGTNASRWIRLPFVGVGFQPSTLAAVVLMAYVARYLSKIKDKAVTFKETLLPLWLPVFLVLMLILPANFSTTAIIFSMVIVLVFLGGYPLKYISVILGSGLLILTFFILFAKAFPGVFPNRVDTWVSRIENFTDNKDTQEDYQIERAKIAIARGGVIGTGPGKSVQRNFLPQSSSDFIYAIIIEEWGFVGGVFLMLLYILLLLRLVIVAHKSADIFGKLLVMGVGLPIVFQAFINMAVAVELFPVTGQTLPLISSGGTSIWMTCLAIGIVLSVSSKRETSIEEERIKEKEEDPLEVLSEVL</sequence>
<feature type="transmembrane region" description="Helical" evidence="16">
    <location>
        <begin position="352"/>
        <end position="373"/>
    </location>
</feature>
<keyword evidence="7 16" id="KW-1133">Transmembrane helix</keyword>
<dbReference type="GO" id="GO:0032153">
    <property type="term" value="C:cell division site"/>
    <property type="evidence" value="ECO:0007669"/>
    <property type="project" value="TreeGrafter"/>
</dbReference>
<evidence type="ECO:0000313" key="17">
    <source>
        <dbReference type="EMBL" id="EZH74593.1"/>
    </source>
</evidence>
<reference evidence="17 18" key="1">
    <citation type="submission" date="2014-04" db="EMBL/GenBank/DDBJ databases">
        <title>Aquimarina sp. 22II-S11-z7 Genome Sequencing.</title>
        <authorList>
            <person name="Lai Q."/>
        </authorList>
    </citation>
    <scope>NUCLEOTIDE SEQUENCE [LARGE SCALE GENOMIC DNA]</scope>
    <source>
        <strain evidence="17 18">22II-S11-z7</strain>
    </source>
</reference>
<evidence type="ECO:0000256" key="12">
    <source>
        <dbReference type="ARBA" id="ARBA00041185"/>
    </source>
</evidence>
<dbReference type="GO" id="GO:0015648">
    <property type="term" value="F:lipid-linked peptidoglycan transporter activity"/>
    <property type="evidence" value="ECO:0007669"/>
    <property type="project" value="TreeGrafter"/>
</dbReference>
<dbReference type="GO" id="GO:0005886">
    <property type="term" value="C:plasma membrane"/>
    <property type="evidence" value="ECO:0007669"/>
    <property type="project" value="TreeGrafter"/>
</dbReference>
<evidence type="ECO:0000256" key="10">
    <source>
        <dbReference type="ARBA" id="ARBA00033270"/>
    </source>
</evidence>
<evidence type="ECO:0000256" key="6">
    <source>
        <dbReference type="ARBA" id="ARBA00022984"/>
    </source>
</evidence>
<name>A0A023BY85_9FLAO</name>
<evidence type="ECO:0000256" key="5">
    <source>
        <dbReference type="ARBA" id="ARBA00022960"/>
    </source>
</evidence>
<dbReference type="Proteomes" id="UP000023541">
    <property type="component" value="Unassembled WGS sequence"/>
</dbReference>
<dbReference type="GO" id="GO:0008360">
    <property type="term" value="P:regulation of cell shape"/>
    <property type="evidence" value="ECO:0007669"/>
    <property type="project" value="UniProtKB-KW"/>
</dbReference>
<evidence type="ECO:0000256" key="11">
    <source>
        <dbReference type="ARBA" id="ARBA00038053"/>
    </source>
</evidence>
<dbReference type="RefSeq" id="WP_034241164.1">
    <property type="nucleotide sequence ID" value="NZ_AQRA01000003.1"/>
</dbReference>
<keyword evidence="8 16" id="KW-0472">Membrane</keyword>
<evidence type="ECO:0000256" key="8">
    <source>
        <dbReference type="ARBA" id="ARBA00023136"/>
    </source>
</evidence>
<feature type="transmembrane region" description="Helical" evidence="16">
    <location>
        <begin position="319"/>
        <end position="340"/>
    </location>
</feature>
<feature type="transmembrane region" description="Helical" evidence="16">
    <location>
        <begin position="149"/>
        <end position="167"/>
    </location>
</feature>
<dbReference type="GO" id="GO:0009252">
    <property type="term" value="P:peptidoglycan biosynthetic process"/>
    <property type="evidence" value="ECO:0007669"/>
    <property type="project" value="UniProtKB-KW"/>
</dbReference>
<keyword evidence="18" id="KW-1185">Reference proteome</keyword>
<keyword evidence="17" id="KW-0132">Cell division</keyword>
<comment type="catalytic activity">
    <reaction evidence="15">
        <text>[GlcNAc-(1-&gt;4)-Mur2Ac(oyl-L-Ala-gamma-D-Glu-L-Lys-D-Ala-D-Ala)](n)-di-trans,octa-cis-undecaprenyl diphosphate + beta-D-GlcNAc-(1-&gt;4)-Mur2Ac(oyl-L-Ala-gamma-D-Glu-L-Lys-D-Ala-D-Ala)-di-trans,octa-cis-undecaprenyl diphosphate = [GlcNAc-(1-&gt;4)-Mur2Ac(oyl-L-Ala-gamma-D-Glu-L-Lys-D-Ala-D-Ala)](n+1)-di-trans,octa-cis-undecaprenyl diphosphate + di-trans,octa-cis-undecaprenyl diphosphate + H(+)</text>
        <dbReference type="Rhea" id="RHEA:23708"/>
        <dbReference type="Rhea" id="RHEA-COMP:9602"/>
        <dbReference type="Rhea" id="RHEA-COMP:9603"/>
        <dbReference type="ChEBI" id="CHEBI:15378"/>
        <dbReference type="ChEBI" id="CHEBI:58405"/>
        <dbReference type="ChEBI" id="CHEBI:60033"/>
        <dbReference type="ChEBI" id="CHEBI:78435"/>
        <dbReference type="EC" id="2.4.99.28"/>
    </reaction>
</comment>
<keyword evidence="3" id="KW-0808">Transferase</keyword>
<protein>
    <recommendedName>
        <fullName evidence="12">Probable peptidoglycan glycosyltransferase FtsW</fullName>
        <ecNumber evidence="14">2.4.99.28</ecNumber>
    </recommendedName>
    <alternativeName>
        <fullName evidence="13">Cell division protein FtsW</fullName>
    </alternativeName>
    <alternativeName>
        <fullName evidence="10">Cell wall polymerase</fullName>
    </alternativeName>
    <alternativeName>
        <fullName evidence="9">Peptidoglycan polymerase</fullName>
    </alternativeName>
</protein>
<comment type="similarity">
    <text evidence="11">Belongs to the SEDS family. FtsW subfamily.</text>
</comment>
<keyword evidence="5" id="KW-0133">Cell shape</keyword>
<dbReference type="eggNOG" id="COG0772">
    <property type="taxonomic scope" value="Bacteria"/>
</dbReference>
<comment type="caution">
    <text evidence="17">The sequence shown here is derived from an EMBL/GenBank/DDBJ whole genome shotgun (WGS) entry which is preliminary data.</text>
</comment>
<dbReference type="InterPro" id="IPR001182">
    <property type="entry name" value="FtsW/RodA"/>
</dbReference>
<evidence type="ECO:0000256" key="1">
    <source>
        <dbReference type="ARBA" id="ARBA00004141"/>
    </source>
</evidence>
<gene>
    <name evidence="17" type="ORF">ATO12_12560</name>
</gene>
<feature type="transmembrane region" description="Helical" evidence="16">
    <location>
        <begin position="195"/>
        <end position="214"/>
    </location>
</feature>
<keyword evidence="6" id="KW-0573">Peptidoglycan synthesis</keyword>
<dbReference type="PANTHER" id="PTHR30474:SF2">
    <property type="entry name" value="PEPTIDOGLYCAN GLYCOSYLTRANSFERASE FTSW-RELATED"/>
    <property type="match status" value="1"/>
</dbReference>
<keyword evidence="2" id="KW-0328">Glycosyltransferase</keyword>
<dbReference type="OrthoDB" id="9812661at2"/>
<dbReference type="PANTHER" id="PTHR30474">
    <property type="entry name" value="CELL CYCLE PROTEIN"/>
    <property type="match status" value="1"/>
</dbReference>
<organism evidence="17 18">
    <name type="scientific">Aquimarina atlantica</name>
    <dbReference type="NCBI Taxonomy" id="1317122"/>
    <lineage>
        <taxon>Bacteria</taxon>
        <taxon>Pseudomonadati</taxon>
        <taxon>Bacteroidota</taxon>
        <taxon>Flavobacteriia</taxon>
        <taxon>Flavobacteriales</taxon>
        <taxon>Flavobacteriaceae</taxon>
        <taxon>Aquimarina</taxon>
    </lineage>
</organism>
<evidence type="ECO:0000256" key="15">
    <source>
        <dbReference type="ARBA" id="ARBA00049902"/>
    </source>
</evidence>
<evidence type="ECO:0000256" key="14">
    <source>
        <dbReference type="ARBA" id="ARBA00044770"/>
    </source>
</evidence>
<feature type="transmembrane region" description="Helical" evidence="16">
    <location>
        <begin position="277"/>
        <end position="307"/>
    </location>
</feature>
<evidence type="ECO:0000313" key="18">
    <source>
        <dbReference type="Proteomes" id="UP000023541"/>
    </source>
</evidence>
<evidence type="ECO:0000256" key="13">
    <source>
        <dbReference type="ARBA" id="ARBA00041418"/>
    </source>
</evidence>
<dbReference type="GO" id="GO:0008955">
    <property type="term" value="F:peptidoglycan glycosyltransferase activity"/>
    <property type="evidence" value="ECO:0007669"/>
    <property type="project" value="UniProtKB-EC"/>
</dbReference>
<evidence type="ECO:0000256" key="4">
    <source>
        <dbReference type="ARBA" id="ARBA00022692"/>
    </source>
</evidence>
<dbReference type="EMBL" id="AQRA01000003">
    <property type="protein sequence ID" value="EZH74593.1"/>
    <property type="molecule type" value="Genomic_DNA"/>
</dbReference>
<keyword evidence="17" id="KW-0131">Cell cycle</keyword>
<feature type="transmembrane region" description="Helical" evidence="16">
    <location>
        <begin position="47"/>
        <end position="67"/>
    </location>
</feature>
<evidence type="ECO:0000256" key="9">
    <source>
        <dbReference type="ARBA" id="ARBA00032370"/>
    </source>
</evidence>
<keyword evidence="4 16" id="KW-0812">Transmembrane</keyword>
<feature type="transmembrane region" description="Helical" evidence="16">
    <location>
        <begin position="74"/>
        <end position="96"/>
    </location>
</feature>
<dbReference type="EC" id="2.4.99.28" evidence="14"/>
<evidence type="ECO:0000256" key="16">
    <source>
        <dbReference type="SAM" id="Phobius"/>
    </source>
</evidence>
<dbReference type="GO" id="GO:0051301">
    <property type="term" value="P:cell division"/>
    <property type="evidence" value="ECO:0007669"/>
    <property type="project" value="UniProtKB-KW"/>
</dbReference>
<evidence type="ECO:0000256" key="7">
    <source>
        <dbReference type="ARBA" id="ARBA00022989"/>
    </source>
</evidence>